<accession>A0ABW0S7P2</accession>
<keyword evidence="1" id="KW-0732">Signal</keyword>
<dbReference type="EMBL" id="JBHSMZ010000026">
    <property type="protein sequence ID" value="MFC5552173.1"/>
    <property type="molecule type" value="Genomic_DNA"/>
</dbReference>
<organism evidence="2 3">
    <name type="scientific">Massilia aerilata</name>
    <dbReference type="NCBI Taxonomy" id="453817"/>
    <lineage>
        <taxon>Bacteria</taxon>
        <taxon>Pseudomonadati</taxon>
        <taxon>Pseudomonadota</taxon>
        <taxon>Betaproteobacteria</taxon>
        <taxon>Burkholderiales</taxon>
        <taxon>Oxalobacteraceae</taxon>
        <taxon>Telluria group</taxon>
        <taxon>Massilia</taxon>
    </lineage>
</organism>
<feature type="chain" id="PRO_5046006919" evidence="1">
    <location>
        <begin position="25"/>
        <end position="195"/>
    </location>
</feature>
<name>A0ABW0S7P2_9BURK</name>
<keyword evidence="3" id="KW-1185">Reference proteome</keyword>
<comment type="caution">
    <text evidence="2">The sequence shown here is derived from an EMBL/GenBank/DDBJ whole genome shotgun (WGS) entry which is preliminary data.</text>
</comment>
<dbReference type="PROSITE" id="PS51318">
    <property type="entry name" value="TAT"/>
    <property type="match status" value="1"/>
</dbReference>
<dbReference type="SUPFAM" id="SSF56524">
    <property type="entry name" value="Oxidoreductase molybdopterin-binding domain"/>
    <property type="match status" value="1"/>
</dbReference>
<evidence type="ECO:0000313" key="3">
    <source>
        <dbReference type="Proteomes" id="UP001596086"/>
    </source>
</evidence>
<dbReference type="RefSeq" id="WP_379777383.1">
    <property type="nucleotide sequence ID" value="NZ_JBHSMZ010000026.1"/>
</dbReference>
<evidence type="ECO:0000313" key="2">
    <source>
        <dbReference type="EMBL" id="MFC5552173.1"/>
    </source>
</evidence>
<feature type="signal peptide" evidence="1">
    <location>
        <begin position="1"/>
        <end position="24"/>
    </location>
</feature>
<proteinExistence type="predicted"/>
<protein>
    <submittedName>
        <fullName evidence="2">Molybdopterin-dependent oxidoreductase</fullName>
    </submittedName>
</protein>
<dbReference type="InterPro" id="IPR006311">
    <property type="entry name" value="TAT_signal"/>
</dbReference>
<evidence type="ECO:0000256" key="1">
    <source>
        <dbReference type="SAM" id="SignalP"/>
    </source>
</evidence>
<gene>
    <name evidence="2" type="ORF">ACFPO9_26965</name>
</gene>
<dbReference type="InterPro" id="IPR036374">
    <property type="entry name" value="OxRdtase_Mopterin-bd_sf"/>
</dbReference>
<sequence length="195" mass="20824">MNKRQFLGAAAAAGALPLAGRAAAGSQPAPPDGPALLTVTGNIDRGNRGPFDPALDQMMHKHGVSFRQAWVFDDAALRALPAQTIKPTLEYDGKPHSLRGPLLEDVLARAGARLGHHTVLVLRAVDGYKVELLLGDAHARRFIVATHVDGKPMPLGGLGPLWAVYDADRVPDMAKLPLGQRFAACPWALYHIEVV</sequence>
<reference evidence="3" key="1">
    <citation type="journal article" date="2019" name="Int. J. Syst. Evol. Microbiol.">
        <title>The Global Catalogue of Microorganisms (GCM) 10K type strain sequencing project: providing services to taxonomists for standard genome sequencing and annotation.</title>
        <authorList>
            <consortium name="The Broad Institute Genomics Platform"/>
            <consortium name="The Broad Institute Genome Sequencing Center for Infectious Disease"/>
            <person name="Wu L."/>
            <person name="Ma J."/>
        </authorList>
    </citation>
    <scope>NUCLEOTIDE SEQUENCE [LARGE SCALE GENOMIC DNA]</scope>
    <source>
        <strain evidence="3">CGMCC 4.5798</strain>
    </source>
</reference>
<dbReference type="Proteomes" id="UP001596086">
    <property type="component" value="Unassembled WGS sequence"/>
</dbReference>